<dbReference type="AlphaFoldDB" id="A0A4R7J1F1"/>
<gene>
    <name evidence="2" type="ORF">CLV29_3103</name>
</gene>
<feature type="compositionally biased region" description="Pro residues" evidence="1">
    <location>
        <begin position="43"/>
        <end position="52"/>
    </location>
</feature>
<comment type="caution">
    <text evidence="2">The sequence shown here is derived from an EMBL/GenBank/DDBJ whole genome shotgun (WGS) entry which is preliminary data.</text>
</comment>
<proteinExistence type="predicted"/>
<feature type="compositionally biased region" description="Basic residues" evidence="1">
    <location>
        <begin position="15"/>
        <end position="28"/>
    </location>
</feature>
<feature type="compositionally biased region" description="Low complexity" evidence="1">
    <location>
        <begin position="31"/>
        <end position="42"/>
    </location>
</feature>
<dbReference type="Proteomes" id="UP000295371">
    <property type="component" value="Unassembled WGS sequence"/>
</dbReference>
<protein>
    <submittedName>
        <fullName evidence="2">Uncharacterized protein</fullName>
    </submittedName>
</protein>
<feature type="region of interest" description="Disordered" evidence="1">
    <location>
        <begin position="1"/>
        <end position="63"/>
    </location>
</feature>
<sequence length="139" mass="15087">MSSDGLAALNQKREQRSRRVPPSRHRPKPPQSASAPAATIDTPPAPSQPTPPIQSATADDKDQLERKTIYLDVAGDDFLAEVAFSARKHRPKVDASGSAVVRYALERLRNEMTADAVVEVLKQRADRIPGGGAVGRRRV</sequence>
<reference evidence="2 3" key="1">
    <citation type="submission" date="2019-03" db="EMBL/GenBank/DDBJ databases">
        <title>Genomic Encyclopedia of Archaeal and Bacterial Type Strains, Phase II (KMG-II): from individual species to whole genera.</title>
        <authorList>
            <person name="Goeker M."/>
        </authorList>
    </citation>
    <scope>NUCLEOTIDE SEQUENCE [LARGE SCALE GENOMIC DNA]</scope>
    <source>
        <strain evidence="2 3">DSM 24323</strain>
    </source>
</reference>
<evidence type="ECO:0000256" key="1">
    <source>
        <dbReference type="SAM" id="MobiDB-lite"/>
    </source>
</evidence>
<evidence type="ECO:0000313" key="3">
    <source>
        <dbReference type="Proteomes" id="UP000295371"/>
    </source>
</evidence>
<dbReference type="EMBL" id="SOAW01000003">
    <property type="protein sequence ID" value="TDT30079.1"/>
    <property type="molecule type" value="Genomic_DNA"/>
</dbReference>
<accession>A0A4R7J1F1</accession>
<name>A0A4R7J1F1_9ACTN</name>
<organism evidence="2 3">
    <name type="scientific">Naumannella halotolerans</name>
    <dbReference type="NCBI Taxonomy" id="993414"/>
    <lineage>
        <taxon>Bacteria</taxon>
        <taxon>Bacillati</taxon>
        <taxon>Actinomycetota</taxon>
        <taxon>Actinomycetes</taxon>
        <taxon>Propionibacteriales</taxon>
        <taxon>Propionibacteriaceae</taxon>
        <taxon>Naumannella</taxon>
    </lineage>
</organism>
<evidence type="ECO:0000313" key="2">
    <source>
        <dbReference type="EMBL" id="TDT30079.1"/>
    </source>
</evidence>
<keyword evidence="3" id="KW-1185">Reference proteome</keyword>
<dbReference type="RefSeq" id="WP_166649288.1">
    <property type="nucleotide sequence ID" value="NZ_SOAW01000003.1"/>
</dbReference>